<proteinExistence type="predicted"/>
<comment type="caution">
    <text evidence="2">The sequence shown here is derived from an EMBL/GenBank/DDBJ whole genome shotgun (WGS) entry which is preliminary data.</text>
</comment>
<gene>
    <name evidence="2" type="ORF">LKMONMHP_4469</name>
</gene>
<sequence length="96" mass="10725">MRRSIILFLFFSCGLAGSAQAHLSMDDKADLWPRASMTDKIDFTNRMGKAFSALSPNLDNHYFMRCLEETANIGNPGALRLEDLVKACVSLDKKEP</sequence>
<dbReference type="EMBL" id="BPQV01000017">
    <property type="protein sequence ID" value="GJE29587.1"/>
    <property type="molecule type" value="Genomic_DNA"/>
</dbReference>
<organism evidence="2 3">
    <name type="scientific">Methylobacterium organophilum</name>
    <dbReference type="NCBI Taxonomy" id="410"/>
    <lineage>
        <taxon>Bacteria</taxon>
        <taxon>Pseudomonadati</taxon>
        <taxon>Pseudomonadota</taxon>
        <taxon>Alphaproteobacteria</taxon>
        <taxon>Hyphomicrobiales</taxon>
        <taxon>Methylobacteriaceae</taxon>
        <taxon>Methylobacterium</taxon>
    </lineage>
</organism>
<dbReference type="Proteomes" id="UP001055156">
    <property type="component" value="Unassembled WGS sequence"/>
</dbReference>
<feature type="chain" id="PRO_5047519855" evidence="1">
    <location>
        <begin position="22"/>
        <end position="96"/>
    </location>
</feature>
<evidence type="ECO:0000256" key="1">
    <source>
        <dbReference type="SAM" id="SignalP"/>
    </source>
</evidence>
<keyword evidence="3" id="KW-1185">Reference proteome</keyword>
<accession>A0ABQ4THT6</accession>
<reference evidence="2" key="1">
    <citation type="journal article" date="2021" name="Front. Microbiol.">
        <title>Comprehensive Comparative Genomics and Phenotyping of Methylobacterium Species.</title>
        <authorList>
            <person name="Alessa O."/>
            <person name="Ogura Y."/>
            <person name="Fujitani Y."/>
            <person name="Takami H."/>
            <person name="Hayashi T."/>
            <person name="Sahin N."/>
            <person name="Tani A."/>
        </authorList>
    </citation>
    <scope>NUCLEOTIDE SEQUENCE</scope>
    <source>
        <strain evidence="2">NBRC 15689</strain>
    </source>
</reference>
<protein>
    <submittedName>
        <fullName evidence="2">Uncharacterized protein</fullName>
    </submittedName>
</protein>
<evidence type="ECO:0000313" key="3">
    <source>
        <dbReference type="Proteomes" id="UP001055156"/>
    </source>
</evidence>
<name>A0ABQ4THT6_METOR</name>
<feature type="signal peptide" evidence="1">
    <location>
        <begin position="1"/>
        <end position="21"/>
    </location>
</feature>
<keyword evidence="1" id="KW-0732">Signal</keyword>
<reference evidence="2" key="2">
    <citation type="submission" date="2021-08" db="EMBL/GenBank/DDBJ databases">
        <authorList>
            <person name="Tani A."/>
            <person name="Ola A."/>
            <person name="Ogura Y."/>
            <person name="Katsura K."/>
            <person name="Hayashi T."/>
        </authorList>
    </citation>
    <scope>NUCLEOTIDE SEQUENCE</scope>
    <source>
        <strain evidence="2">NBRC 15689</strain>
    </source>
</reference>
<evidence type="ECO:0000313" key="2">
    <source>
        <dbReference type="EMBL" id="GJE29587.1"/>
    </source>
</evidence>